<comment type="caution">
    <text evidence="3">The sequence shown here is derived from an EMBL/GenBank/DDBJ whole genome shotgun (WGS) entry which is preliminary data.</text>
</comment>
<feature type="compositionally biased region" description="Polar residues" evidence="1">
    <location>
        <begin position="45"/>
        <end position="54"/>
    </location>
</feature>
<dbReference type="EMBL" id="JAAMPI010001667">
    <property type="protein sequence ID" value="KAF4624399.1"/>
    <property type="molecule type" value="Genomic_DNA"/>
</dbReference>
<dbReference type="AlphaFoldDB" id="A0A8H4R8V9"/>
<name>A0A8H4R8V9_9HELO</name>
<protein>
    <recommendedName>
        <fullName evidence="2">Myb-like DNA-binding domain-containing protein</fullName>
    </recommendedName>
</protein>
<proteinExistence type="predicted"/>
<dbReference type="OrthoDB" id="3944408at2759"/>
<dbReference type="InterPro" id="IPR054505">
    <property type="entry name" value="Myb_DNA-bind_8"/>
</dbReference>
<feature type="compositionally biased region" description="Acidic residues" evidence="1">
    <location>
        <begin position="63"/>
        <end position="75"/>
    </location>
</feature>
<evidence type="ECO:0000313" key="4">
    <source>
        <dbReference type="Proteomes" id="UP000566819"/>
    </source>
</evidence>
<dbReference type="Pfam" id="PF22980">
    <property type="entry name" value="Myb_DNA-bind_8"/>
    <property type="match status" value="1"/>
</dbReference>
<accession>A0A8H4R8V9</accession>
<feature type="region of interest" description="Disordered" evidence="1">
    <location>
        <begin position="39"/>
        <end position="75"/>
    </location>
</feature>
<keyword evidence="4" id="KW-1185">Reference proteome</keyword>
<feature type="domain" description="Myb-like DNA-binding" evidence="2">
    <location>
        <begin position="1"/>
        <end position="39"/>
    </location>
</feature>
<dbReference type="Proteomes" id="UP000566819">
    <property type="component" value="Unassembled WGS sequence"/>
</dbReference>
<sequence length="75" mass="8006">MAIIKNSTVTNIDWDGVARDLGVSTANAANCQWRRFKKAKFSDASPPTKSAKTNGSKKRAVEEMSDGDGDGGSEE</sequence>
<reference evidence="3 4" key="1">
    <citation type="submission" date="2020-03" db="EMBL/GenBank/DDBJ databases">
        <title>Draft Genome Sequence of Cudoniella acicularis.</title>
        <authorList>
            <person name="Buettner E."/>
            <person name="Kellner H."/>
        </authorList>
    </citation>
    <scope>NUCLEOTIDE SEQUENCE [LARGE SCALE GENOMIC DNA]</scope>
    <source>
        <strain evidence="3 4">DSM 108380</strain>
    </source>
</reference>
<evidence type="ECO:0000313" key="3">
    <source>
        <dbReference type="EMBL" id="KAF4624399.1"/>
    </source>
</evidence>
<organism evidence="3 4">
    <name type="scientific">Cudoniella acicularis</name>
    <dbReference type="NCBI Taxonomy" id="354080"/>
    <lineage>
        <taxon>Eukaryota</taxon>
        <taxon>Fungi</taxon>
        <taxon>Dikarya</taxon>
        <taxon>Ascomycota</taxon>
        <taxon>Pezizomycotina</taxon>
        <taxon>Leotiomycetes</taxon>
        <taxon>Helotiales</taxon>
        <taxon>Tricladiaceae</taxon>
        <taxon>Cudoniella</taxon>
    </lineage>
</organism>
<gene>
    <name evidence="3" type="ORF">G7Y89_g13773</name>
</gene>
<evidence type="ECO:0000259" key="2">
    <source>
        <dbReference type="Pfam" id="PF22980"/>
    </source>
</evidence>
<evidence type="ECO:0000256" key="1">
    <source>
        <dbReference type="SAM" id="MobiDB-lite"/>
    </source>
</evidence>